<dbReference type="InterPro" id="IPR032466">
    <property type="entry name" value="Metal_Hydrolase"/>
</dbReference>
<evidence type="ECO:0000256" key="1">
    <source>
        <dbReference type="ARBA" id="ARBA00010716"/>
    </source>
</evidence>
<dbReference type="InterPro" id="IPR011059">
    <property type="entry name" value="Metal-dep_hydrolase_composite"/>
</dbReference>
<dbReference type="GO" id="GO:0008448">
    <property type="term" value="F:N-acetylglucosamine-6-phosphate deacetylase activity"/>
    <property type="evidence" value="ECO:0007669"/>
    <property type="project" value="TreeGrafter"/>
</dbReference>
<keyword evidence="6" id="KW-1185">Reference proteome</keyword>
<proteinExistence type="inferred from homology"/>
<evidence type="ECO:0000313" key="6">
    <source>
        <dbReference type="Proteomes" id="UP000095552"/>
    </source>
</evidence>
<dbReference type="Proteomes" id="UP000095552">
    <property type="component" value="Unassembled WGS sequence"/>
</dbReference>
<dbReference type="AlphaFoldDB" id="A0A1E5SZI8"/>
<dbReference type="Gene3D" id="3.20.20.140">
    <property type="entry name" value="Metal-dependent hydrolases"/>
    <property type="match status" value="1"/>
</dbReference>
<name>A0A1E5SZI8_9BACT</name>
<reference evidence="5 6" key="1">
    <citation type="submission" date="2016-08" db="EMBL/GenBank/DDBJ databases">
        <title>Draft genome of Fabibacter sp. strain SK-8.</title>
        <authorList>
            <person name="Wong S.-K."/>
            <person name="Hamasaki K."/>
            <person name="Yoshizawa S."/>
        </authorList>
    </citation>
    <scope>NUCLEOTIDE SEQUENCE [LARGE SCALE GENOMIC DNA]</scope>
    <source>
        <strain evidence="5 6">SK-8</strain>
    </source>
</reference>
<dbReference type="SUPFAM" id="SSF51556">
    <property type="entry name" value="Metallo-dependent hydrolases"/>
    <property type="match status" value="1"/>
</dbReference>
<protein>
    <recommendedName>
        <fullName evidence="4">Amidohydrolase-related domain-containing protein</fullName>
    </recommendedName>
</protein>
<evidence type="ECO:0000256" key="2">
    <source>
        <dbReference type="ARBA" id="ARBA00022801"/>
    </source>
</evidence>
<accession>A0A1E5SZI8</accession>
<organism evidence="5 6">
    <name type="scientific">Roseivirga misakiensis</name>
    <dbReference type="NCBI Taxonomy" id="1563681"/>
    <lineage>
        <taxon>Bacteria</taxon>
        <taxon>Pseudomonadati</taxon>
        <taxon>Bacteroidota</taxon>
        <taxon>Cytophagia</taxon>
        <taxon>Cytophagales</taxon>
        <taxon>Roseivirgaceae</taxon>
        <taxon>Roseivirga</taxon>
    </lineage>
</organism>
<feature type="domain" description="Amidohydrolase-related" evidence="4">
    <location>
        <begin position="326"/>
        <end position="415"/>
    </location>
</feature>
<dbReference type="GO" id="GO:0006046">
    <property type="term" value="P:N-acetylglucosamine catabolic process"/>
    <property type="evidence" value="ECO:0007669"/>
    <property type="project" value="TreeGrafter"/>
</dbReference>
<evidence type="ECO:0000313" key="5">
    <source>
        <dbReference type="EMBL" id="OEK04526.1"/>
    </source>
</evidence>
<sequence length="550" mass="59368">MLHTSLAQSDPSGKSAVTRTYAITNATVITKPGSELKDATVVIRDGLIVGVGQNQTIPSDAEVIDAAGLFVYPAFIDGLANTGAKRPENLPRPQNLFTPDPPNDYAGITPENSVLSQLDVTSNTIGNIRKIGFAISHTAPYGRMLPGSGSLILLKDAEHMDELVLAKDVALYAQFVGAPGAYPGNILGIMAKWRNLYRNAVQHKDHVALYAENPSGLPRPVNDRVSLAFHPVIDQSKAVMFDVSSMLDVRRAMRLQNDLGFKLMVAGVEQAWDIMDELKETGTPIFLSMDLPDAPKENKDDDKTDEVKALEAKRAEAYKTYVSQAGMLQEAGIKFGFSTKGTSNSKIKKNLMTMIENGLSEDAALAALTTNPASMLGIDNVTGTVEAGKMANVLVTTAPYFSKNSEVKMMFVDGDRHDYVVKEKKSKDASEKDAKPSQATVDNSDPIAGEWSYALITPGGEQNGKLKFTKQGEKYEGVMTFEDGTPDTDLNNINFREGVLTFDVELDAGGQAIQLVVEGKVEEKSMEGKASASFAGQSFQLDINANKDGK</sequence>
<dbReference type="Gene3D" id="2.30.40.10">
    <property type="entry name" value="Urease, subunit C, domain 1"/>
    <property type="match status" value="1"/>
</dbReference>
<evidence type="ECO:0000259" key="4">
    <source>
        <dbReference type="Pfam" id="PF01979"/>
    </source>
</evidence>
<feature type="compositionally biased region" description="Basic and acidic residues" evidence="3">
    <location>
        <begin position="422"/>
        <end position="435"/>
    </location>
</feature>
<comment type="caution">
    <text evidence="5">The sequence shown here is derived from an EMBL/GenBank/DDBJ whole genome shotgun (WGS) entry which is preliminary data.</text>
</comment>
<comment type="similarity">
    <text evidence="1">Belongs to the metallo-dependent hydrolases superfamily. NagA family.</text>
</comment>
<evidence type="ECO:0000256" key="3">
    <source>
        <dbReference type="SAM" id="MobiDB-lite"/>
    </source>
</evidence>
<dbReference type="PANTHER" id="PTHR11113:SF14">
    <property type="entry name" value="N-ACETYLGLUCOSAMINE-6-PHOSPHATE DEACETYLASE"/>
    <property type="match status" value="1"/>
</dbReference>
<dbReference type="Pfam" id="PF01979">
    <property type="entry name" value="Amidohydro_1"/>
    <property type="match status" value="1"/>
</dbReference>
<keyword evidence="2" id="KW-0378">Hydrolase</keyword>
<gene>
    <name evidence="5" type="ORF">BFP71_13745</name>
</gene>
<dbReference type="STRING" id="1563681.BFP71_13745"/>
<dbReference type="InterPro" id="IPR006680">
    <property type="entry name" value="Amidohydro-rel"/>
</dbReference>
<feature type="region of interest" description="Disordered" evidence="3">
    <location>
        <begin position="422"/>
        <end position="444"/>
    </location>
</feature>
<dbReference type="SUPFAM" id="SSF51338">
    <property type="entry name" value="Composite domain of metallo-dependent hydrolases"/>
    <property type="match status" value="1"/>
</dbReference>
<dbReference type="EMBL" id="MDGQ01000005">
    <property type="protein sequence ID" value="OEK04526.1"/>
    <property type="molecule type" value="Genomic_DNA"/>
</dbReference>
<dbReference type="PANTHER" id="PTHR11113">
    <property type="entry name" value="N-ACETYLGLUCOSAMINE-6-PHOSPHATE DEACETYLASE"/>
    <property type="match status" value="1"/>
</dbReference>